<dbReference type="InterPro" id="IPR036188">
    <property type="entry name" value="FAD/NAD-bd_sf"/>
</dbReference>
<evidence type="ECO:0000256" key="2">
    <source>
        <dbReference type="ARBA" id="ARBA00022630"/>
    </source>
</evidence>
<sequence>MSLQLTVIIVGAGIGGLAAAVALRQAGHKVTVLEKYRHKHEVGFAVSISPNAVKVLRSLGVDQKSARMVHCTEDVFIQAAPGQRPFRVLLRSSLAQLETECGAPSMTAYRADLHNCLRGLATSKDGAGVPVEIVEGVSAVHFDSTGSITLNNGEVSRADFIVAADGVKSTAHQAIMEDGAERPAKLSGISNVRVCVPTKSLMEDEALREYMELAPHGTSVTLGARQDQMILRYPCRDNLLQNLGFYAAVDEVPANEQKWTTQSSKQVARDRMQSFHPDLHKILDYCEEEDMYLWRVADRDPLPSYHKDRLIVLGDAAHPMLPTLGNGAGMAIEDAGALGLAMTGVIAVDEVGGRLALWNRVRITRASAVQLLSRTTGVGYDLSKETQEMVRQILSEEELPDFTIGCVRKMLFRYDCLGEMRKTLQEIRGVGELCPT</sequence>
<keyword evidence="8" id="KW-1185">Reference proteome</keyword>
<evidence type="ECO:0000256" key="3">
    <source>
        <dbReference type="ARBA" id="ARBA00022827"/>
    </source>
</evidence>
<dbReference type="EMBL" id="KN846971">
    <property type="protein sequence ID" value="KIW82635.1"/>
    <property type="molecule type" value="Genomic_DNA"/>
</dbReference>
<proteinExistence type="inferred from homology"/>
<dbReference type="HOGENOM" id="CLU_009665_19_0_1"/>
<dbReference type="Pfam" id="PF01494">
    <property type="entry name" value="FAD_binding_3"/>
    <property type="match status" value="1"/>
</dbReference>
<dbReference type="OrthoDB" id="40579at2759"/>
<protein>
    <submittedName>
        <fullName evidence="7">Unplaced genomic scaffold supercont1.3, whole genome shotgun sequence</fullName>
    </submittedName>
</protein>
<dbReference type="GO" id="GO:0004497">
    <property type="term" value="F:monooxygenase activity"/>
    <property type="evidence" value="ECO:0007669"/>
    <property type="project" value="UniProtKB-KW"/>
</dbReference>
<dbReference type="SUPFAM" id="SSF54373">
    <property type="entry name" value="FAD-linked reductases, C-terminal domain"/>
    <property type="match status" value="1"/>
</dbReference>
<reference evidence="7 8" key="1">
    <citation type="submission" date="2015-01" db="EMBL/GenBank/DDBJ databases">
        <title>The Genome Sequence of Fonsecaea pedrosoi CBS 271.37.</title>
        <authorList>
            <consortium name="The Broad Institute Genomics Platform"/>
            <person name="Cuomo C."/>
            <person name="de Hoog S."/>
            <person name="Gorbushina A."/>
            <person name="Stielow B."/>
            <person name="Teixiera M."/>
            <person name="Abouelleil A."/>
            <person name="Chapman S.B."/>
            <person name="Priest M."/>
            <person name="Young S.K."/>
            <person name="Wortman J."/>
            <person name="Nusbaum C."/>
            <person name="Birren B."/>
        </authorList>
    </citation>
    <scope>NUCLEOTIDE SEQUENCE [LARGE SCALE GENOMIC DNA]</scope>
    <source>
        <strain evidence="7 8">CBS 271.37</strain>
    </source>
</reference>
<dbReference type="Gene3D" id="3.50.50.60">
    <property type="entry name" value="FAD/NAD(P)-binding domain"/>
    <property type="match status" value="1"/>
</dbReference>
<evidence type="ECO:0000313" key="7">
    <source>
        <dbReference type="EMBL" id="KIW82635.1"/>
    </source>
</evidence>
<dbReference type="PANTHER" id="PTHR13789:SF215">
    <property type="entry name" value="FAD-BINDING DOMAIN-CONTAINING PROTEIN-RELATED"/>
    <property type="match status" value="1"/>
</dbReference>
<dbReference type="PANTHER" id="PTHR13789">
    <property type="entry name" value="MONOOXYGENASE"/>
    <property type="match status" value="1"/>
</dbReference>
<dbReference type="GO" id="GO:0071949">
    <property type="term" value="F:FAD binding"/>
    <property type="evidence" value="ECO:0007669"/>
    <property type="project" value="InterPro"/>
</dbReference>
<dbReference type="SUPFAM" id="SSF51905">
    <property type="entry name" value="FAD/NAD(P)-binding domain"/>
    <property type="match status" value="1"/>
</dbReference>
<evidence type="ECO:0000256" key="5">
    <source>
        <dbReference type="ARBA" id="ARBA00023033"/>
    </source>
</evidence>
<evidence type="ECO:0000259" key="6">
    <source>
        <dbReference type="Pfam" id="PF01494"/>
    </source>
</evidence>
<dbReference type="STRING" id="1442368.A0A0D2GVK3"/>
<organism evidence="7 8">
    <name type="scientific">Fonsecaea pedrosoi CBS 271.37</name>
    <dbReference type="NCBI Taxonomy" id="1442368"/>
    <lineage>
        <taxon>Eukaryota</taxon>
        <taxon>Fungi</taxon>
        <taxon>Dikarya</taxon>
        <taxon>Ascomycota</taxon>
        <taxon>Pezizomycotina</taxon>
        <taxon>Eurotiomycetes</taxon>
        <taxon>Chaetothyriomycetidae</taxon>
        <taxon>Chaetothyriales</taxon>
        <taxon>Herpotrichiellaceae</taxon>
        <taxon>Fonsecaea</taxon>
    </lineage>
</organism>
<accession>A0A0D2GVK3</accession>
<comment type="similarity">
    <text evidence="1">Belongs to the paxM FAD-dependent monooxygenase family.</text>
</comment>
<name>A0A0D2GVK3_9EURO</name>
<dbReference type="PRINTS" id="PR00420">
    <property type="entry name" value="RNGMNOXGNASE"/>
</dbReference>
<dbReference type="VEuPathDB" id="FungiDB:Z517_05662"/>
<keyword evidence="3" id="KW-0274">FAD</keyword>
<keyword evidence="5" id="KW-0503">Monooxygenase</keyword>
<dbReference type="InterPro" id="IPR002938">
    <property type="entry name" value="FAD-bd"/>
</dbReference>
<gene>
    <name evidence="7" type="ORF">Z517_05662</name>
</gene>
<evidence type="ECO:0000256" key="4">
    <source>
        <dbReference type="ARBA" id="ARBA00023002"/>
    </source>
</evidence>
<feature type="domain" description="FAD-binding" evidence="6">
    <location>
        <begin position="5"/>
        <end position="347"/>
    </location>
</feature>
<dbReference type="GeneID" id="25305152"/>
<evidence type="ECO:0000313" key="8">
    <source>
        <dbReference type="Proteomes" id="UP000053029"/>
    </source>
</evidence>
<dbReference type="RefSeq" id="XP_013286443.1">
    <property type="nucleotide sequence ID" value="XM_013430989.1"/>
</dbReference>
<dbReference type="AlphaFoldDB" id="A0A0D2GVK3"/>
<evidence type="ECO:0000256" key="1">
    <source>
        <dbReference type="ARBA" id="ARBA00007992"/>
    </source>
</evidence>
<keyword evidence="2" id="KW-0285">Flavoprotein</keyword>
<dbReference type="InterPro" id="IPR050493">
    <property type="entry name" value="FAD-dep_Monooxygenase_BioMet"/>
</dbReference>
<keyword evidence="4" id="KW-0560">Oxidoreductase</keyword>
<dbReference type="Proteomes" id="UP000053029">
    <property type="component" value="Unassembled WGS sequence"/>
</dbReference>